<evidence type="ECO:0000256" key="5">
    <source>
        <dbReference type="ARBA" id="ARBA00037994"/>
    </source>
</evidence>
<keyword evidence="3 6" id="KW-1133">Transmembrane helix</keyword>
<accession>A0A1I7UFF2</accession>
<evidence type="ECO:0000313" key="8">
    <source>
        <dbReference type="WBParaSite" id="Csp11.Scaffold629.g8775.t1"/>
    </source>
</evidence>
<name>A0A1I7UFF2_9PELO</name>
<comment type="similarity">
    <text evidence="5">Belongs to the nematode receptor-like protein sra family.</text>
</comment>
<dbReference type="PRINTS" id="PR00697">
    <property type="entry name" value="TMPROTEINSRA"/>
</dbReference>
<dbReference type="Pfam" id="PF02117">
    <property type="entry name" value="7TM_GPCR_Sra"/>
    <property type="match status" value="1"/>
</dbReference>
<dbReference type="PANTHER" id="PTHR31582:SF1">
    <property type="entry name" value="SERPENTINE RECEPTOR CLASS ALPHA-28-RELATED"/>
    <property type="match status" value="1"/>
</dbReference>
<keyword evidence="4 6" id="KW-0472">Membrane</keyword>
<evidence type="ECO:0000256" key="1">
    <source>
        <dbReference type="ARBA" id="ARBA00004141"/>
    </source>
</evidence>
<keyword evidence="7" id="KW-1185">Reference proteome</keyword>
<evidence type="ECO:0000313" key="7">
    <source>
        <dbReference type="Proteomes" id="UP000095282"/>
    </source>
</evidence>
<keyword evidence="2 6" id="KW-0812">Transmembrane</keyword>
<dbReference type="WBParaSite" id="Csp11.Scaffold629.g8775.t1">
    <property type="protein sequence ID" value="Csp11.Scaffold629.g8775.t1"/>
    <property type="gene ID" value="Csp11.Scaffold629.g8775"/>
</dbReference>
<evidence type="ECO:0000256" key="6">
    <source>
        <dbReference type="SAM" id="Phobius"/>
    </source>
</evidence>
<dbReference type="GO" id="GO:0016020">
    <property type="term" value="C:membrane"/>
    <property type="evidence" value="ECO:0007669"/>
    <property type="project" value="UniProtKB-SubCell"/>
</dbReference>
<feature type="transmembrane region" description="Helical" evidence="6">
    <location>
        <begin position="49"/>
        <end position="70"/>
    </location>
</feature>
<evidence type="ECO:0000256" key="4">
    <source>
        <dbReference type="ARBA" id="ARBA00023136"/>
    </source>
</evidence>
<protein>
    <submittedName>
        <fullName evidence="8">Serpentine receptor class gamma</fullName>
    </submittedName>
</protein>
<dbReference type="eggNOG" id="ENOG502TFZW">
    <property type="taxonomic scope" value="Eukaryota"/>
</dbReference>
<reference evidence="8" key="1">
    <citation type="submission" date="2016-11" db="UniProtKB">
        <authorList>
            <consortium name="WormBaseParasite"/>
        </authorList>
    </citation>
    <scope>IDENTIFICATION</scope>
</reference>
<dbReference type="AlphaFoldDB" id="A0A1I7UFF2"/>
<organism evidence="7 8">
    <name type="scientific">Caenorhabditis tropicalis</name>
    <dbReference type="NCBI Taxonomy" id="1561998"/>
    <lineage>
        <taxon>Eukaryota</taxon>
        <taxon>Metazoa</taxon>
        <taxon>Ecdysozoa</taxon>
        <taxon>Nematoda</taxon>
        <taxon>Chromadorea</taxon>
        <taxon>Rhabditida</taxon>
        <taxon>Rhabditina</taxon>
        <taxon>Rhabditomorpha</taxon>
        <taxon>Rhabditoidea</taxon>
        <taxon>Rhabditidae</taxon>
        <taxon>Peloderinae</taxon>
        <taxon>Caenorhabditis</taxon>
    </lineage>
</organism>
<feature type="transmembrane region" description="Helical" evidence="6">
    <location>
        <begin position="85"/>
        <end position="110"/>
    </location>
</feature>
<dbReference type="Proteomes" id="UP000095282">
    <property type="component" value="Unplaced"/>
</dbReference>
<evidence type="ECO:0000256" key="3">
    <source>
        <dbReference type="ARBA" id="ARBA00022989"/>
    </source>
</evidence>
<dbReference type="PANTHER" id="PTHR31582">
    <property type="entry name" value="SERPENTINE RECEPTOR, CLASS A (ALPHA)-RELATED-RELATED"/>
    <property type="match status" value="1"/>
</dbReference>
<proteinExistence type="inferred from homology"/>
<dbReference type="GO" id="GO:0004930">
    <property type="term" value="F:G protein-coupled receptor activity"/>
    <property type="evidence" value="ECO:0007669"/>
    <property type="project" value="InterPro"/>
</dbReference>
<dbReference type="InterPro" id="IPR000344">
    <property type="entry name" value="7TM_GPCR_serpentine_rcpt_Sra"/>
</dbReference>
<dbReference type="GO" id="GO:0007606">
    <property type="term" value="P:sensory perception of chemical stimulus"/>
    <property type="evidence" value="ECO:0007669"/>
    <property type="project" value="InterPro"/>
</dbReference>
<comment type="subcellular location">
    <subcellularLocation>
        <location evidence="1">Membrane</location>
        <topology evidence="1">Multi-pass membrane protein</topology>
    </subcellularLocation>
</comment>
<evidence type="ECO:0000256" key="2">
    <source>
        <dbReference type="ARBA" id="ARBA00022692"/>
    </source>
</evidence>
<sequence>MYRANYLADDTTAFVDQYLTDYNAPSYRTRYDVQFQYQRSEAMMTSKSISVLVIAQISALGIYAGGSWLFRQARDQIPVYLYNNLIIWVYAISYATVTLPMLIIFCIRYVRRRRQRTIHHITNHKESQEYRMGELKMLWA</sequence>